<dbReference type="InterPro" id="IPR002645">
    <property type="entry name" value="STAS_dom"/>
</dbReference>
<keyword evidence="3" id="KW-1185">Reference proteome</keyword>
<gene>
    <name evidence="2" type="ORF">GPA25_03130</name>
</gene>
<dbReference type="SUPFAM" id="SSF52091">
    <property type="entry name" value="SpoIIaa-like"/>
    <property type="match status" value="1"/>
</dbReference>
<sequence>MSGSADEVLSIDGPLTMATVGAWLERGRARARAGDLVVDFSAVTAADSAALALLFDWLRVAKQAGRTIRQAGMPAGMRSLATLYGVDELLPAEA</sequence>
<comment type="caution">
    <text evidence="2">The sequence shown here is derived from an EMBL/GenBank/DDBJ whole genome shotgun (WGS) entry which is preliminary data.</text>
</comment>
<name>A0ABX1Q869_9RHOO</name>
<dbReference type="RefSeq" id="WP_169258887.1">
    <property type="nucleotide sequence ID" value="NZ_WTVQ01000003.1"/>
</dbReference>
<dbReference type="InterPro" id="IPR058548">
    <property type="entry name" value="MlaB-like_STAS"/>
</dbReference>
<evidence type="ECO:0000313" key="2">
    <source>
        <dbReference type="EMBL" id="NMG73745.1"/>
    </source>
</evidence>
<protein>
    <submittedName>
        <fullName evidence="2">STAS domain-containing protein</fullName>
    </submittedName>
</protein>
<dbReference type="InterPro" id="IPR036513">
    <property type="entry name" value="STAS_dom_sf"/>
</dbReference>
<reference evidence="2 3" key="1">
    <citation type="submission" date="2019-12" db="EMBL/GenBank/DDBJ databases">
        <title>Comparative genomics gives insights into the taxonomy of the Azoarcus-Aromatoleum group and reveals separate origins of nif in the plant-associated Azoarcus and non-plant-associated Aromatoleum sub-groups.</title>
        <authorList>
            <person name="Lafos M."/>
            <person name="Maluk M."/>
            <person name="Batista M."/>
            <person name="Junghare M."/>
            <person name="Carmona M."/>
            <person name="Faoro H."/>
            <person name="Cruz L.M."/>
            <person name="Battistoni F."/>
            <person name="De Souza E."/>
            <person name="Pedrosa F."/>
            <person name="Chen W.-M."/>
            <person name="Poole P.S."/>
            <person name="Dixon R.A."/>
            <person name="James E.K."/>
        </authorList>
    </citation>
    <scope>NUCLEOTIDE SEQUENCE [LARGE SCALE GENOMIC DNA]</scope>
    <source>
        <strain evidence="2 3">22Lin</strain>
    </source>
</reference>
<organism evidence="2 3">
    <name type="scientific">Aromatoleum diolicum</name>
    <dbReference type="NCBI Taxonomy" id="75796"/>
    <lineage>
        <taxon>Bacteria</taxon>
        <taxon>Pseudomonadati</taxon>
        <taxon>Pseudomonadota</taxon>
        <taxon>Betaproteobacteria</taxon>
        <taxon>Rhodocyclales</taxon>
        <taxon>Rhodocyclaceae</taxon>
        <taxon>Aromatoleum</taxon>
    </lineage>
</organism>
<dbReference type="Proteomes" id="UP000648984">
    <property type="component" value="Unassembled WGS sequence"/>
</dbReference>
<evidence type="ECO:0000313" key="3">
    <source>
        <dbReference type="Proteomes" id="UP000648984"/>
    </source>
</evidence>
<dbReference type="PROSITE" id="PS50801">
    <property type="entry name" value="STAS"/>
    <property type="match status" value="1"/>
</dbReference>
<dbReference type="EMBL" id="WTVQ01000003">
    <property type="protein sequence ID" value="NMG73745.1"/>
    <property type="molecule type" value="Genomic_DNA"/>
</dbReference>
<dbReference type="Gene3D" id="3.30.750.24">
    <property type="entry name" value="STAS domain"/>
    <property type="match status" value="1"/>
</dbReference>
<proteinExistence type="predicted"/>
<evidence type="ECO:0000259" key="1">
    <source>
        <dbReference type="PROSITE" id="PS50801"/>
    </source>
</evidence>
<dbReference type="Pfam" id="PF13466">
    <property type="entry name" value="STAS_2"/>
    <property type="match status" value="1"/>
</dbReference>
<accession>A0ABX1Q869</accession>
<feature type="domain" description="STAS" evidence="1">
    <location>
        <begin position="8"/>
        <end position="94"/>
    </location>
</feature>